<feature type="chain" id="PRO_5019378257" evidence="1">
    <location>
        <begin position="23"/>
        <end position="64"/>
    </location>
</feature>
<dbReference type="EMBL" id="MCBR01015851">
    <property type="protein sequence ID" value="RKF61249.1"/>
    <property type="molecule type" value="Genomic_DNA"/>
</dbReference>
<comment type="caution">
    <text evidence="2">The sequence shown here is derived from an EMBL/GenBank/DDBJ whole genome shotgun (WGS) entry which is preliminary data.</text>
</comment>
<gene>
    <name evidence="2" type="ORF">GcC1_07072</name>
</gene>
<reference evidence="2 3" key="1">
    <citation type="journal article" date="2018" name="BMC Genomics">
        <title>Comparative genome analyses reveal sequence features reflecting distinct modes of host-adaptation between dicot and monocot powdery mildew.</title>
        <authorList>
            <person name="Wu Y."/>
            <person name="Ma X."/>
            <person name="Pan Z."/>
            <person name="Kale S.D."/>
            <person name="Song Y."/>
            <person name="King H."/>
            <person name="Zhang Q."/>
            <person name="Presley C."/>
            <person name="Deng X."/>
            <person name="Wei C.I."/>
            <person name="Xiao S."/>
        </authorList>
    </citation>
    <scope>NUCLEOTIDE SEQUENCE [LARGE SCALE GENOMIC DNA]</scope>
    <source>
        <strain evidence="2">UCSC1</strain>
    </source>
</reference>
<organism evidence="2 3">
    <name type="scientific">Golovinomyces cichoracearum</name>
    <dbReference type="NCBI Taxonomy" id="62708"/>
    <lineage>
        <taxon>Eukaryota</taxon>
        <taxon>Fungi</taxon>
        <taxon>Dikarya</taxon>
        <taxon>Ascomycota</taxon>
        <taxon>Pezizomycotina</taxon>
        <taxon>Leotiomycetes</taxon>
        <taxon>Erysiphales</taxon>
        <taxon>Erysiphaceae</taxon>
        <taxon>Golovinomyces</taxon>
    </lineage>
</organism>
<evidence type="ECO:0000256" key="1">
    <source>
        <dbReference type="SAM" id="SignalP"/>
    </source>
</evidence>
<proteinExistence type="predicted"/>
<name>A0A420HV67_9PEZI</name>
<evidence type="ECO:0000313" key="3">
    <source>
        <dbReference type="Proteomes" id="UP000285405"/>
    </source>
</evidence>
<dbReference type="Proteomes" id="UP000285405">
    <property type="component" value="Unassembled WGS sequence"/>
</dbReference>
<evidence type="ECO:0000313" key="2">
    <source>
        <dbReference type="EMBL" id="RKF61249.1"/>
    </source>
</evidence>
<accession>A0A420HV67</accession>
<sequence>MLALPIILSVTSIIPCLLPTFSTELLSSMMVERVRVSARRTKRLLQEFTSPTEAKPISSACARD</sequence>
<protein>
    <submittedName>
        <fullName evidence="2">Uncharacterized protein</fullName>
    </submittedName>
</protein>
<dbReference type="AlphaFoldDB" id="A0A420HV67"/>
<keyword evidence="1" id="KW-0732">Signal</keyword>
<feature type="signal peptide" evidence="1">
    <location>
        <begin position="1"/>
        <end position="22"/>
    </location>
</feature>